<sequence>RRNKSLPLEVVTQISFDDEFAETALIIDADEGVTTSPTKASKPKPKRSRSTSKSSPDGKGRGGGAGGSDRKPAKRGKSNATGDEKPKKKRNAVITAYMLWSKEHRSKIQHQCPDLDFADISRRLGEVWQAMADKEKIAWRRKAQKLVTKGSSIISTGKPKASPPKTNAKAANHSTGDPALALNSDDCYTPIEDLWRPIGTAPIDVSSHLKLLGESLTTIGERLKEHSGQIAVSGSLSVLLDSTLCAIGPLLCLTQLDHNLNGCSQEIHKKTLDNIAYIMPGI</sequence>
<feature type="non-terminal residue" evidence="4">
    <location>
        <position position="282"/>
    </location>
</feature>
<dbReference type="GO" id="GO:0003677">
    <property type="term" value="F:DNA binding"/>
    <property type="evidence" value="ECO:0007669"/>
    <property type="project" value="UniProtKB-UniRule"/>
</dbReference>
<proteinExistence type="predicted"/>
<dbReference type="SMART" id="SM00398">
    <property type="entry name" value="HMG"/>
    <property type="match status" value="1"/>
</dbReference>
<dbReference type="InterPro" id="IPR042477">
    <property type="entry name" value="HMGXB4"/>
</dbReference>
<feature type="DNA-binding region" description="HMG box" evidence="1">
    <location>
        <begin position="90"/>
        <end position="145"/>
    </location>
</feature>
<dbReference type="SUPFAM" id="SSF47095">
    <property type="entry name" value="HMG-box"/>
    <property type="match status" value="1"/>
</dbReference>
<evidence type="ECO:0000313" key="5">
    <source>
        <dbReference type="Proteomes" id="UP000728032"/>
    </source>
</evidence>
<dbReference type="Pfam" id="PF00505">
    <property type="entry name" value="HMG_box"/>
    <property type="match status" value="1"/>
</dbReference>
<evidence type="ECO:0000259" key="3">
    <source>
        <dbReference type="PROSITE" id="PS50118"/>
    </source>
</evidence>
<dbReference type="OrthoDB" id="4777606at2759"/>
<keyword evidence="1" id="KW-0539">Nucleus</keyword>
<dbReference type="Gene3D" id="1.10.30.10">
    <property type="entry name" value="High mobility group box domain"/>
    <property type="match status" value="1"/>
</dbReference>
<name>A0A7R9QRL6_9ACAR</name>
<dbReference type="InterPro" id="IPR009071">
    <property type="entry name" value="HMG_box_dom"/>
</dbReference>
<dbReference type="GO" id="GO:0005634">
    <property type="term" value="C:nucleus"/>
    <property type="evidence" value="ECO:0007669"/>
    <property type="project" value="UniProtKB-UniRule"/>
</dbReference>
<evidence type="ECO:0000256" key="2">
    <source>
        <dbReference type="SAM" id="MobiDB-lite"/>
    </source>
</evidence>
<accession>A0A7R9QRL6</accession>
<organism evidence="4">
    <name type="scientific">Oppiella nova</name>
    <dbReference type="NCBI Taxonomy" id="334625"/>
    <lineage>
        <taxon>Eukaryota</taxon>
        <taxon>Metazoa</taxon>
        <taxon>Ecdysozoa</taxon>
        <taxon>Arthropoda</taxon>
        <taxon>Chelicerata</taxon>
        <taxon>Arachnida</taxon>
        <taxon>Acari</taxon>
        <taxon>Acariformes</taxon>
        <taxon>Sarcoptiformes</taxon>
        <taxon>Oribatida</taxon>
        <taxon>Brachypylina</taxon>
        <taxon>Oppioidea</taxon>
        <taxon>Oppiidae</taxon>
        <taxon>Oppiella</taxon>
    </lineage>
</organism>
<feature type="region of interest" description="Disordered" evidence="2">
    <location>
        <begin position="150"/>
        <end position="176"/>
    </location>
</feature>
<keyword evidence="1" id="KW-0238">DNA-binding</keyword>
<feature type="domain" description="HMG box" evidence="3">
    <location>
        <begin position="90"/>
        <end position="145"/>
    </location>
</feature>
<dbReference type="Proteomes" id="UP000728032">
    <property type="component" value="Unassembled WGS sequence"/>
</dbReference>
<keyword evidence="5" id="KW-1185">Reference proteome</keyword>
<dbReference type="InterPro" id="IPR036910">
    <property type="entry name" value="HMG_box_dom_sf"/>
</dbReference>
<dbReference type="PROSITE" id="PS50118">
    <property type="entry name" value="HMG_BOX_2"/>
    <property type="match status" value="1"/>
</dbReference>
<feature type="non-terminal residue" evidence="4">
    <location>
        <position position="1"/>
    </location>
</feature>
<gene>
    <name evidence="4" type="ORF">ONB1V03_LOCUS10832</name>
</gene>
<dbReference type="PANTHER" id="PTHR46584">
    <property type="entry name" value="HMG DOMAIN-CONTAINING PROTEIN 4"/>
    <property type="match status" value="1"/>
</dbReference>
<feature type="compositionally biased region" description="Basic residues" evidence="2">
    <location>
        <begin position="41"/>
        <end position="50"/>
    </location>
</feature>
<dbReference type="CDD" id="cd00084">
    <property type="entry name" value="HMG-box_SF"/>
    <property type="match status" value="1"/>
</dbReference>
<feature type="region of interest" description="Disordered" evidence="2">
    <location>
        <begin position="27"/>
        <end position="90"/>
    </location>
</feature>
<dbReference type="AlphaFoldDB" id="A0A7R9QRL6"/>
<protein>
    <recommendedName>
        <fullName evidence="3">HMG box domain-containing protein</fullName>
    </recommendedName>
</protein>
<evidence type="ECO:0000256" key="1">
    <source>
        <dbReference type="PROSITE-ProRule" id="PRU00267"/>
    </source>
</evidence>
<dbReference type="PANTHER" id="PTHR46584:SF1">
    <property type="entry name" value="HMG DOMAIN-CONTAINING PROTEIN 4"/>
    <property type="match status" value="1"/>
</dbReference>
<reference evidence="4" key="1">
    <citation type="submission" date="2020-11" db="EMBL/GenBank/DDBJ databases">
        <authorList>
            <person name="Tran Van P."/>
        </authorList>
    </citation>
    <scope>NUCLEOTIDE SEQUENCE</scope>
</reference>
<dbReference type="EMBL" id="CAJPVJ010007632">
    <property type="protein sequence ID" value="CAG2171369.1"/>
    <property type="molecule type" value="Genomic_DNA"/>
</dbReference>
<evidence type="ECO:0000313" key="4">
    <source>
        <dbReference type="EMBL" id="CAD7654182.1"/>
    </source>
</evidence>
<dbReference type="EMBL" id="OC922457">
    <property type="protein sequence ID" value="CAD7654182.1"/>
    <property type="molecule type" value="Genomic_DNA"/>
</dbReference>